<keyword evidence="3" id="KW-1185">Reference proteome</keyword>
<evidence type="ECO:0000256" key="1">
    <source>
        <dbReference type="SAM" id="MobiDB-lite"/>
    </source>
</evidence>
<dbReference type="Proteomes" id="UP001054945">
    <property type="component" value="Unassembled WGS sequence"/>
</dbReference>
<proteinExistence type="predicted"/>
<dbReference type="EMBL" id="BPLR01013679">
    <property type="protein sequence ID" value="GIY62866.1"/>
    <property type="molecule type" value="Genomic_DNA"/>
</dbReference>
<evidence type="ECO:0000313" key="2">
    <source>
        <dbReference type="EMBL" id="GIY62866.1"/>
    </source>
</evidence>
<accession>A0AAV4UYR0</accession>
<gene>
    <name evidence="2" type="ORF">CEXT_336291</name>
</gene>
<protein>
    <submittedName>
        <fullName evidence="2">Uncharacterized protein</fullName>
    </submittedName>
</protein>
<evidence type="ECO:0000313" key="3">
    <source>
        <dbReference type="Proteomes" id="UP001054945"/>
    </source>
</evidence>
<comment type="caution">
    <text evidence="2">The sequence shown here is derived from an EMBL/GenBank/DDBJ whole genome shotgun (WGS) entry which is preliminary data.</text>
</comment>
<reference evidence="2 3" key="1">
    <citation type="submission" date="2021-06" db="EMBL/GenBank/DDBJ databases">
        <title>Caerostris extrusa draft genome.</title>
        <authorList>
            <person name="Kono N."/>
            <person name="Arakawa K."/>
        </authorList>
    </citation>
    <scope>NUCLEOTIDE SEQUENCE [LARGE SCALE GENOMIC DNA]</scope>
</reference>
<feature type="region of interest" description="Disordered" evidence="1">
    <location>
        <begin position="1"/>
        <end position="23"/>
    </location>
</feature>
<name>A0AAV4UYR0_CAEEX</name>
<dbReference type="AlphaFoldDB" id="A0AAV4UYR0"/>
<sequence>MLSSTSNCETKTKKIARTQNNSSLNRKLRIPLLITANPTQKIPQHTSWNKPDDSPTKLARDEMTFKAVFISNQVAYSIPKFRIIMLLYLFIVKIILCPTHSL</sequence>
<organism evidence="2 3">
    <name type="scientific">Caerostris extrusa</name>
    <name type="common">Bark spider</name>
    <name type="synonym">Caerostris bankana</name>
    <dbReference type="NCBI Taxonomy" id="172846"/>
    <lineage>
        <taxon>Eukaryota</taxon>
        <taxon>Metazoa</taxon>
        <taxon>Ecdysozoa</taxon>
        <taxon>Arthropoda</taxon>
        <taxon>Chelicerata</taxon>
        <taxon>Arachnida</taxon>
        <taxon>Araneae</taxon>
        <taxon>Araneomorphae</taxon>
        <taxon>Entelegynae</taxon>
        <taxon>Araneoidea</taxon>
        <taxon>Araneidae</taxon>
        <taxon>Caerostris</taxon>
    </lineage>
</organism>